<feature type="transmembrane region" description="Helical" evidence="7">
    <location>
        <begin position="12"/>
        <end position="32"/>
    </location>
</feature>
<keyword evidence="3" id="KW-0547">Nucleotide-binding</keyword>
<dbReference type="InterPro" id="IPR011527">
    <property type="entry name" value="ABC1_TM_dom"/>
</dbReference>
<keyword evidence="11" id="KW-1185">Reference proteome</keyword>
<dbReference type="PANTHER" id="PTHR24221">
    <property type="entry name" value="ATP-BINDING CASSETTE SUB-FAMILY B"/>
    <property type="match status" value="1"/>
</dbReference>
<feature type="transmembrane region" description="Helical" evidence="7">
    <location>
        <begin position="241"/>
        <end position="267"/>
    </location>
</feature>
<evidence type="ECO:0000313" key="11">
    <source>
        <dbReference type="Proteomes" id="UP001500731"/>
    </source>
</evidence>
<evidence type="ECO:0000313" key="10">
    <source>
        <dbReference type="EMBL" id="GAA4490391.1"/>
    </source>
</evidence>
<dbReference type="Gene3D" id="1.20.1560.10">
    <property type="entry name" value="ABC transporter type 1, transmembrane domain"/>
    <property type="match status" value="1"/>
</dbReference>
<feature type="domain" description="ABC transmembrane type-1" evidence="9">
    <location>
        <begin position="31"/>
        <end position="300"/>
    </location>
</feature>
<proteinExistence type="predicted"/>
<dbReference type="InterPro" id="IPR027417">
    <property type="entry name" value="P-loop_NTPase"/>
</dbReference>
<dbReference type="Pfam" id="PF00664">
    <property type="entry name" value="ABC_membrane"/>
    <property type="match status" value="1"/>
</dbReference>
<dbReference type="InterPro" id="IPR017871">
    <property type="entry name" value="ABC_transporter-like_CS"/>
</dbReference>
<dbReference type="GO" id="GO:0005524">
    <property type="term" value="F:ATP binding"/>
    <property type="evidence" value="ECO:0007669"/>
    <property type="project" value="UniProtKB-KW"/>
</dbReference>
<gene>
    <name evidence="10" type="ORF">GCM10023171_32720</name>
</gene>
<evidence type="ECO:0000259" key="9">
    <source>
        <dbReference type="PROSITE" id="PS50929"/>
    </source>
</evidence>
<dbReference type="InterPro" id="IPR003439">
    <property type="entry name" value="ABC_transporter-like_ATP-bd"/>
</dbReference>
<sequence>MRSLFATLKSQRWRLLGVASIFLVKDAPLWLLPVITANVVDVVVAGGPLSHIGYFGLIAAALLVQVYPMHVMFTRVYMGMVRSLGVSLRNALTAKLQSLSIGYHGRTSAAVIQSKVVRDVENVEMMLAQVGNPLGSAVVVFAGAVTMTAINVPQFLPLFALTIPCGVGVWWVMRTRSQRRNEEFRRQMEQFSRRVGEMATLMPITRAHGLEEVAFDRVSKDADGVRRNGLSLDMINGHFGALSWVVMQLLSVACLIAASAFAVAHWIPITAGEVVLLGTYFTTLTGTVMTVLSFVPIISRGRESVRSLAEVLEDPDLEQNEGKTTVTSVAGLFEAQNLTVSFAGETRPALDGIDLIIPAGQTIAFVGASGSGKSTFVNTVLGFVRPTGGRILLDGMDTATLDLRSVRKSISVVPQESVLFEGSIRDNVAYGMGLIDDERMRTALVQANAWEIIEALPDGWDTVVGERGARLSGGQRQRISIARALIRNPRILILDEATSALDSESEHKVHEALERLMEGRTTLVVAHRLSTVMHADRIIVLDRGRIAESGTHAELIDRGGRYARLWSIQYQ</sequence>
<evidence type="ECO:0000256" key="3">
    <source>
        <dbReference type="ARBA" id="ARBA00022741"/>
    </source>
</evidence>
<name>A0ABP8PQY1_9MICO</name>
<dbReference type="InterPro" id="IPR036640">
    <property type="entry name" value="ABC1_TM_sf"/>
</dbReference>
<feature type="domain" description="ABC transporter" evidence="8">
    <location>
        <begin position="333"/>
        <end position="568"/>
    </location>
</feature>
<reference evidence="11" key="1">
    <citation type="journal article" date="2019" name="Int. J. Syst. Evol. Microbiol.">
        <title>The Global Catalogue of Microorganisms (GCM) 10K type strain sequencing project: providing services to taxonomists for standard genome sequencing and annotation.</title>
        <authorList>
            <consortium name="The Broad Institute Genomics Platform"/>
            <consortium name="The Broad Institute Genome Sequencing Center for Infectious Disease"/>
            <person name="Wu L."/>
            <person name="Ma J."/>
        </authorList>
    </citation>
    <scope>NUCLEOTIDE SEQUENCE [LARGE SCALE GENOMIC DNA]</scope>
    <source>
        <strain evidence="11">JCM 17839</strain>
    </source>
</reference>
<feature type="transmembrane region" description="Helical" evidence="7">
    <location>
        <begin position="156"/>
        <end position="173"/>
    </location>
</feature>
<comment type="caution">
    <text evidence="10">The sequence shown here is derived from an EMBL/GenBank/DDBJ whole genome shotgun (WGS) entry which is preliminary data.</text>
</comment>
<evidence type="ECO:0000256" key="5">
    <source>
        <dbReference type="ARBA" id="ARBA00022989"/>
    </source>
</evidence>
<evidence type="ECO:0000256" key="7">
    <source>
        <dbReference type="SAM" id="Phobius"/>
    </source>
</evidence>
<feature type="transmembrane region" description="Helical" evidence="7">
    <location>
        <begin position="130"/>
        <end position="150"/>
    </location>
</feature>
<dbReference type="RefSeq" id="WP_345188489.1">
    <property type="nucleotide sequence ID" value="NZ_BAABGP010000023.1"/>
</dbReference>
<evidence type="ECO:0000256" key="6">
    <source>
        <dbReference type="ARBA" id="ARBA00023136"/>
    </source>
</evidence>
<dbReference type="CDD" id="cd07346">
    <property type="entry name" value="ABC_6TM_exporters"/>
    <property type="match status" value="1"/>
</dbReference>
<dbReference type="PROSITE" id="PS50893">
    <property type="entry name" value="ABC_TRANSPORTER_2"/>
    <property type="match status" value="1"/>
</dbReference>
<feature type="transmembrane region" description="Helical" evidence="7">
    <location>
        <begin position="52"/>
        <end position="73"/>
    </location>
</feature>
<protein>
    <submittedName>
        <fullName evidence="10">ABC transporter ATP-binding protein</fullName>
    </submittedName>
</protein>
<dbReference type="Pfam" id="PF00005">
    <property type="entry name" value="ABC_tran"/>
    <property type="match status" value="1"/>
</dbReference>
<dbReference type="InterPro" id="IPR039421">
    <property type="entry name" value="Type_1_exporter"/>
</dbReference>
<dbReference type="Gene3D" id="3.40.50.300">
    <property type="entry name" value="P-loop containing nucleotide triphosphate hydrolases"/>
    <property type="match status" value="1"/>
</dbReference>
<organism evidence="10 11">
    <name type="scientific">Microbacterium panaciterrae</name>
    <dbReference type="NCBI Taxonomy" id="985759"/>
    <lineage>
        <taxon>Bacteria</taxon>
        <taxon>Bacillati</taxon>
        <taxon>Actinomycetota</taxon>
        <taxon>Actinomycetes</taxon>
        <taxon>Micrococcales</taxon>
        <taxon>Microbacteriaceae</taxon>
        <taxon>Microbacterium</taxon>
    </lineage>
</organism>
<dbReference type="PANTHER" id="PTHR24221:SF654">
    <property type="entry name" value="ATP-BINDING CASSETTE SUB-FAMILY B MEMBER 6"/>
    <property type="match status" value="1"/>
</dbReference>
<evidence type="ECO:0000256" key="1">
    <source>
        <dbReference type="ARBA" id="ARBA00004651"/>
    </source>
</evidence>
<accession>A0ABP8PQY1</accession>
<evidence type="ECO:0000256" key="4">
    <source>
        <dbReference type="ARBA" id="ARBA00022840"/>
    </source>
</evidence>
<evidence type="ECO:0000259" key="8">
    <source>
        <dbReference type="PROSITE" id="PS50893"/>
    </source>
</evidence>
<dbReference type="SMART" id="SM00382">
    <property type="entry name" value="AAA"/>
    <property type="match status" value="1"/>
</dbReference>
<dbReference type="SUPFAM" id="SSF52540">
    <property type="entry name" value="P-loop containing nucleoside triphosphate hydrolases"/>
    <property type="match status" value="1"/>
</dbReference>
<dbReference type="PROSITE" id="PS50929">
    <property type="entry name" value="ABC_TM1F"/>
    <property type="match status" value="1"/>
</dbReference>
<keyword evidence="6 7" id="KW-0472">Membrane</keyword>
<keyword evidence="5 7" id="KW-1133">Transmembrane helix</keyword>
<dbReference type="SUPFAM" id="SSF90123">
    <property type="entry name" value="ABC transporter transmembrane region"/>
    <property type="match status" value="1"/>
</dbReference>
<dbReference type="Proteomes" id="UP001500731">
    <property type="component" value="Unassembled WGS sequence"/>
</dbReference>
<comment type="subcellular location">
    <subcellularLocation>
        <location evidence="1">Cell membrane</location>
        <topology evidence="1">Multi-pass membrane protein</topology>
    </subcellularLocation>
</comment>
<keyword evidence="4 10" id="KW-0067">ATP-binding</keyword>
<dbReference type="PROSITE" id="PS00211">
    <property type="entry name" value="ABC_TRANSPORTER_1"/>
    <property type="match status" value="1"/>
</dbReference>
<keyword evidence="2 7" id="KW-0812">Transmembrane</keyword>
<evidence type="ECO:0000256" key="2">
    <source>
        <dbReference type="ARBA" id="ARBA00022692"/>
    </source>
</evidence>
<dbReference type="InterPro" id="IPR003593">
    <property type="entry name" value="AAA+_ATPase"/>
</dbReference>
<dbReference type="EMBL" id="BAABGP010000023">
    <property type="protein sequence ID" value="GAA4490391.1"/>
    <property type="molecule type" value="Genomic_DNA"/>
</dbReference>
<feature type="transmembrane region" description="Helical" evidence="7">
    <location>
        <begin position="279"/>
        <end position="298"/>
    </location>
</feature>